<comment type="caution">
    <text evidence="2">The sequence shown here is derived from an EMBL/GenBank/DDBJ whole genome shotgun (WGS) entry which is preliminary data.</text>
</comment>
<dbReference type="RefSeq" id="WP_262991351.1">
    <property type="nucleotide sequence ID" value="NZ_JAOTEN010000004.1"/>
</dbReference>
<keyword evidence="3" id="KW-1185">Reference proteome</keyword>
<sequence length="114" mass="13069">MMSIFILIGAYRYYAGLAERFGKTKWHYGLLAIGIYIGFQVMFLFGYGMYEAFTHPESLNDNNYTSFSVANIISWVFAIAAVYGVYKLLENKLTKENLKKPTLEIDKIGIKDDI</sequence>
<feature type="transmembrane region" description="Helical" evidence="1">
    <location>
        <begin position="28"/>
        <end position="49"/>
    </location>
</feature>
<protein>
    <submittedName>
        <fullName evidence="2">Uncharacterized protein</fullName>
    </submittedName>
</protein>
<name>A0ABT2W002_9FLAO</name>
<reference evidence="3" key="1">
    <citation type="submission" date="2023-07" db="EMBL/GenBank/DDBJ databases">
        <title>Chryseobacterium sp. GMJ5 Genome sequencing and assembly.</title>
        <authorList>
            <person name="Jung Y."/>
        </authorList>
    </citation>
    <scope>NUCLEOTIDE SEQUENCE [LARGE SCALE GENOMIC DNA]</scope>
    <source>
        <strain evidence="3">GMJ5</strain>
    </source>
</reference>
<evidence type="ECO:0000313" key="2">
    <source>
        <dbReference type="EMBL" id="MCU7615330.1"/>
    </source>
</evidence>
<dbReference type="EMBL" id="JAOTEN010000004">
    <property type="protein sequence ID" value="MCU7615330.1"/>
    <property type="molecule type" value="Genomic_DNA"/>
</dbReference>
<gene>
    <name evidence="2" type="ORF">N0B16_12860</name>
</gene>
<evidence type="ECO:0000256" key="1">
    <source>
        <dbReference type="SAM" id="Phobius"/>
    </source>
</evidence>
<keyword evidence="1" id="KW-0472">Membrane</keyword>
<feature type="transmembrane region" description="Helical" evidence="1">
    <location>
        <begin position="69"/>
        <end position="89"/>
    </location>
</feature>
<accession>A0ABT2W002</accession>
<keyword evidence="1" id="KW-0812">Transmembrane</keyword>
<organism evidence="2 3">
    <name type="scientific">Chryseobacterium gilvum</name>
    <dbReference type="NCBI Taxonomy" id="2976534"/>
    <lineage>
        <taxon>Bacteria</taxon>
        <taxon>Pseudomonadati</taxon>
        <taxon>Bacteroidota</taxon>
        <taxon>Flavobacteriia</taxon>
        <taxon>Flavobacteriales</taxon>
        <taxon>Weeksellaceae</taxon>
        <taxon>Chryseobacterium group</taxon>
        <taxon>Chryseobacterium</taxon>
    </lineage>
</organism>
<keyword evidence="1" id="KW-1133">Transmembrane helix</keyword>
<evidence type="ECO:0000313" key="3">
    <source>
        <dbReference type="Proteomes" id="UP001208114"/>
    </source>
</evidence>
<proteinExistence type="predicted"/>
<dbReference type="Proteomes" id="UP001208114">
    <property type="component" value="Unassembled WGS sequence"/>
</dbReference>